<dbReference type="EMBL" id="UYWY01019615">
    <property type="protein sequence ID" value="VDM38425.1"/>
    <property type="molecule type" value="Genomic_DNA"/>
</dbReference>
<name>A0A183UF34_TOXCA</name>
<reference evidence="4" key="1">
    <citation type="submission" date="2016-06" db="UniProtKB">
        <authorList>
            <consortium name="WormBaseParasite"/>
        </authorList>
    </citation>
    <scope>IDENTIFICATION</scope>
</reference>
<evidence type="ECO:0000313" key="2">
    <source>
        <dbReference type="EMBL" id="VDM38425.1"/>
    </source>
</evidence>
<feature type="region of interest" description="Disordered" evidence="1">
    <location>
        <begin position="1"/>
        <end position="39"/>
    </location>
</feature>
<evidence type="ECO:0000313" key="4">
    <source>
        <dbReference type="WBParaSite" id="TCNE_0000710401-mRNA-1"/>
    </source>
</evidence>
<keyword evidence="3" id="KW-1185">Reference proteome</keyword>
<dbReference type="WBParaSite" id="TCNE_0000710401-mRNA-1">
    <property type="protein sequence ID" value="TCNE_0000710401-mRNA-1"/>
    <property type="gene ID" value="TCNE_0000710401"/>
</dbReference>
<proteinExistence type="predicted"/>
<organism evidence="3 4">
    <name type="scientific">Toxocara canis</name>
    <name type="common">Canine roundworm</name>
    <dbReference type="NCBI Taxonomy" id="6265"/>
    <lineage>
        <taxon>Eukaryota</taxon>
        <taxon>Metazoa</taxon>
        <taxon>Ecdysozoa</taxon>
        <taxon>Nematoda</taxon>
        <taxon>Chromadorea</taxon>
        <taxon>Rhabditida</taxon>
        <taxon>Spirurina</taxon>
        <taxon>Ascaridomorpha</taxon>
        <taxon>Ascaridoidea</taxon>
        <taxon>Toxocaridae</taxon>
        <taxon>Toxocara</taxon>
    </lineage>
</organism>
<protein>
    <submittedName>
        <fullName evidence="4">Pecanex-like protein</fullName>
    </submittedName>
</protein>
<evidence type="ECO:0000313" key="3">
    <source>
        <dbReference type="Proteomes" id="UP000050794"/>
    </source>
</evidence>
<dbReference type="AlphaFoldDB" id="A0A183UF34"/>
<sequence>MECVASHLRDAMPQTPPTDQYRQTRRQIHTSGGMSARDRIGPETRRIRGFCPHLFGASTTLEVESPDIDSSLAQIQVVRCTEPIVLLAIRYDNWSLWLANLSDATKRSLVRINDISLAPVC</sequence>
<evidence type="ECO:0000256" key="1">
    <source>
        <dbReference type="SAM" id="MobiDB-lite"/>
    </source>
</evidence>
<reference evidence="2 3" key="2">
    <citation type="submission" date="2018-11" db="EMBL/GenBank/DDBJ databases">
        <authorList>
            <consortium name="Pathogen Informatics"/>
        </authorList>
    </citation>
    <scope>NUCLEOTIDE SEQUENCE [LARGE SCALE GENOMIC DNA]</scope>
</reference>
<gene>
    <name evidence="2" type="ORF">TCNE_LOCUS7104</name>
</gene>
<accession>A0A183UF34</accession>
<dbReference type="Proteomes" id="UP000050794">
    <property type="component" value="Unassembled WGS sequence"/>
</dbReference>